<protein>
    <recommendedName>
        <fullName evidence="4">CHRD domain-containing protein</fullName>
    </recommendedName>
</protein>
<evidence type="ECO:0000313" key="2">
    <source>
        <dbReference type="EMBL" id="TXL69375.1"/>
    </source>
</evidence>
<proteinExistence type="predicted"/>
<reference evidence="2 3" key="1">
    <citation type="submission" date="2019-06" db="EMBL/GenBank/DDBJ databases">
        <title>New taxonomy in bacterial strain CC-CFT640, isolated from vineyard.</title>
        <authorList>
            <person name="Lin S.-Y."/>
            <person name="Tsai C.-F."/>
            <person name="Young C.-C."/>
        </authorList>
    </citation>
    <scope>NUCLEOTIDE SEQUENCE [LARGE SCALE GENOMIC DNA]</scope>
    <source>
        <strain evidence="2 3">CC-CFT640</strain>
    </source>
</reference>
<name>A0A5C8P7R1_9HYPH</name>
<evidence type="ECO:0000256" key="1">
    <source>
        <dbReference type="SAM" id="SignalP"/>
    </source>
</evidence>
<dbReference type="EMBL" id="VDUZ01000085">
    <property type="protein sequence ID" value="TXL69375.1"/>
    <property type="molecule type" value="Genomic_DNA"/>
</dbReference>
<gene>
    <name evidence="2" type="ORF">FHP25_39190</name>
</gene>
<feature type="chain" id="PRO_5022733209" description="CHRD domain-containing protein" evidence="1">
    <location>
        <begin position="26"/>
        <end position="83"/>
    </location>
</feature>
<sequence length="83" mass="8225">MAAVRMRLLALALMLQPMAAGTALAQAGGPPATLTGKAAAAALIGNTLVFTRVGTAGQDGAIYFGSSTFQMELTSLGSGAPTR</sequence>
<keyword evidence="1" id="KW-0732">Signal</keyword>
<keyword evidence="3" id="KW-1185">Reference proteome</keyword>
<dbReference type="AlphaFoldDB" id="A0A5C8P7R1"/>
<organism evidence="2 3">
    <name type="scientific">Vineibacter terrae</name>
    <dbReference type="NCBI Taxonomy" id="2586908"/>
    <lineage>
        <taxon>Bacteria</taxon>
        <taxon>Pseudomonadati</taxon>
        <taxon>Pseudomonadota</taxon>
        <taxon>Alphaproteobacteria</taxon>
        <taxon>Hyphomicrobiales</taxon>
        <taxon>Vineibacter</taxon>
    </lineage>
</organism>
<accession>A0A5C8P7R1</accession>
<evidence type="ECO:0000313" key="3">
    <source>
        <dbReference type="Proteomes" id="UP000321638"/>
    </source>
</evidence>
<comment type="caution">
    <text evidence="2">The sequence shown here is derived from an EMBL/GenBank/DDBJ whole genome shotgun (WGS) entry which is preliminary data.</text>
</comment>
<evidence type="ECO:0008006" key="4">
    <source>
        <dbReference type="Google" id="ProtNLM"/>
    </source>
</evidence>
<dbReference type="Proteomes" id="UP000321638">
    <property type="component" value="Unassembled WGS sequence"/>
</dbReference>
<feature type="signal peptide" evidence="1">
    <location>
        <begin position="1"/>
        <end position="25"/>
    </location>
</feature>